<dbReference type="GO" id="GO:0000118">
    <property type="term" value="C:histone deacetylase complex"/>
    <property type="evidence" value="ECO:0007669"/>
    <property type="project" value="TreeGrafter"/>
</dbReference>
<reference evidence="6 7" key="1">
    <citation type="submission" date="2020-01" db="EMBL/GenBank/DDBJ databases">
        <authorList>
            <person name="Gupta K D."/>
        </authorList>
    </citation>
    <scope>NUCLEOTIDE SEQUENCE [LARGE SCALE GENOMIC DNA]</scope>
</reference>
<evidence type="ECO:0000256" key="2">
    <source>
        <dbReference type="ARBA" id="ARBA00022723"/>
    </source>
</evidence>
<dbReference type="GO" id="GO:0046872">
    <property type="term" value="F:metal ion binding"/>
    <property type="evidence" value="ECO:0007669"/>
    <property type="project" value="UniProtKB-KW"/>
</dbReference>
<dbReference type="InterPro" id="IPR045109">
    <property type="entry name" value="LSDs-like"/>
</dbReference>
<evidence type="ECO:0000313" key="7">
    <source>
        <dbReference type="Proteomes" id="UP000467700"/>
    </source>
</evidence>
<feature type="compositionally biased region" description="Polar residues" evidence="4">
    <location>
        <begin position="95"/>
        <end position="107"/>
    </location>
</feature>
<dbReference type="Pfam" id="PF02373">
    <property type="entry name" value="JmjC"/>
    <property type="match status" value="1"/>
</dbReference>
<feature type="compositionally biased region" description="Polar residues" evidence="4">
    <location>
        <begin position="131"/>
        <end position="142"/>
    </location>
</feature>
<evidence type="ECO:0000313" key="6">
    <source>
        <dbReference type="EMBL" id="CAA7269026.1"/>
    </source>
</evidence>
<dbReference type="Proteomes" id="UP000467700">
    <property type="component" value="Unassembled WGS sequence"/>
</dbReference>
<feature type="domain" description="JmjC" evidence="5">
    <location>
        <begin position="674"/>
        <end position="879"/>
    </location>
</feature>
<feature type="compositionally biased region" description="Low complexity" evidence="4">
    <location>
        <begin position="220"/>
        <end position="239"/>
    </location>
</feature>
<gene>
    <name evidence="6" type="ORF">AAE3_LOCUS11254</name>
</gene>
<dbReference type="PANTHER" id="PTHR12549:SF38">
    <property type="entry name" value="JMJC DOMAIN-CONTAINING HISTONE DEMETHYLASE 2, ISOFORM A"/>
    <property type="match status" value="1"/>
</dbReference>
<evidence type="ECO:0000256" key="3">
    <source>
        <dbReference type="ARBA" id="ARBA00023242"/>
    </source>
</evidence>
<dbReference type="GO" id="GO:0031490">
    <property type="term" value="F:chromatin DNA binding"/>
    <property type="evidence" value="ECO:0007669"/>
    <property type="project" value="TreeGrafter"/>
</dbReference>
<evidence type="ECO:0000259" key="5">
    <source>
        <dbReference type="PROSITE" id="PS51184"/>
    </source>
</evidence>
<dbReference type="GO" id="GO:0032454">
    <property type="term" value="F:histone H3K9 demethylase activity"/>
    <property type="evidence" value="ECO:0007669"/>
    <property type="project" value="InterPro"/>
</dbReference>
<feature type="compositionally biased region" description="Polar residues" evidence="4">
    <location>
        <begin position="181"/>
        <end position="199"/>
    </location>
</feature>
<dbReference type="PANTHER" id="PTHR12549">
    <property type="entry name" value="JMJC DOMAIN-CONTAINING HISTONE DEMETHYLATION PROTEIN"/>
    <property type="match status" value="1"/>
</dbReference>
<evidence type="ECO:0000256" key="1">
    <source>
        <dbReference type="ARBA" id="ARBA00004123"/>
    </source>
</evidence>
<comment type="caution">
    <text evidence="6">The sequence shown here is derived from an EMBL/GenBank/DDBJ whole genome shotgun (WGS) entry which is preliminary data.</text>
</comment>
<dbReference type="GO" id="GO:0006357">
    <property type="term" value="P:regulation of transcription by RNA polymerase II"/>
    <property type="evidence" value="ECO:0007669"/>
    <property type="project" value="TreeGrafter"/>
</dbReference>
<accession>A0A8S0WYP4</accession>
<protein>
    <recommendedName>
        <fullName evidence="5">JmjC domain-containing protein</fullName>
    </recommendedName>
</protein>
<dbReference type="OrthoDB" id="1667110at2759"/>
<organism evidence="6 7">
    <name type="scientific">Cyclocybe aegerita</name>
    <name type="common">Black poplar mushroom</name>
    <name type="synonym">Agrocybe aegerita</name>
    <dbReference type="NCBI Taxonomy" id="1973307"/>
    <lineage>
        <taxon>Eukaryota</taxon>
        <taxon>Fungi</taxon>
        <taxon>Dikarya</taxon>
        <taxon>Basidiomycota</taxon>
        <taxon>Agaricomycotina</taxon>
        <taxon>Agaricomycetes</taxon>
        <taxon>Agaricomycetidae</taxon>
        <taxon>Agaricales</taxon>
        <taxon>Agaricineae</taxon>
        <taxon>Bolbitiaceae</taxon>
        <taxon>Cyclocybe</taxon>
    </lineage>
</organism>
<name>A0A8S0WYP4_CYCAE</name>
<keyword evidence="3" id="KW-0539">Nucleus</keyword>
<keyword evidence="7" id="KW-1185">Reference proteome</keyword>
<dbReference type="GO" id="GO:0003712">
    <property type="term" value="F:transcription coregulator activity"/>
    <property type="evidence" value="ECO:0007669"/>
    <property type="project" value="TreeGrafter"/>
</dbReference>
<dbReference type="EMBL" id="CACVBS010000073">
    <property type="protein sequence ID" value="CAA7269026.1"/>
    <property type="molecule type" value="Genomic_DNA"/>
</dbReference>
<dbReference type="SMART" id="SM00558">
    <property type="entry name" value="JmjC"/>
    <property type="match status" value="1"/>
</dbReference>
<feature type="region of interest" description="Disordered" evidence="4">
    <location>
        <begin position="94"/>
        <end position="241"/>
    </location>
</feature>
<dbReference type="SUPFAM" id="SSF51197">
    <property type="entry name" value="Clavaminate synthase-like"/>
    <property type="match status" value="1"/>
</dbReference>
<dbReference type="AlphaFoldDB" id="A0A8S0WYP4"/>
<dbReference type="GO" id="GO:0000785">
    <property type="term" value="C:chromatin"/>
    <property type="evidence" value="ECO:0007669"/>
    <property type="project" value="TreeGrafter"/>
</dbReference>
<dbReference type="Gene3D" id="2.60.120.650">
    <property type="entry name" value="Cupin"/>
    <property type="match status" value="1"/>
</dbReference>
<dbReference type="InterPro" id="IPR003347">
    <property type="entry name" value="JmjC_dom"/>
</dbReference>
<comment type="subcellular location">
    <subcellularLocation>
        <location evidence="1">Nucleus</location>
    </subcellularLocation>
</comment>
<sequence length="944" mass="105149">MVDDPSKRKSLNGTHMQRHYLHQHPQMGPQASAHGYTDMNDSRMMARPRMSESREYADGSTVWHQQSQHHLASMPYGAPVMSPLYSDERTALSGDYQSQSTYPSSYEEQARAPSDAQSWQATERASVRIAAQSTVPESSNDSHGMRYTSSSTTAYYSNLYTTQPPYPQMQEPVPVSAPPQRLSSEPPRTSGAPSTSTKRQQPDSEAEPAPKAKRPKAKVKSTATGTGATSSTAGTSKRGYNAKKRSEAALISAQNASALQRAGTVAYNAASGPGDADPLPPLIPELQFARCMSNRYRKEEFPRCVSCTRRWAGDTCRFQGIRYLMRDADRNLRGLSFNERNALMPTEGTKMEYPTKWNREFERSHVRRTKLAIAKALLPILKAEFDHLNVPEIVRRPRETDVRATCDTCITSIFSTSFMCRLCGREVCNECYQQVRELTEQPHNATPAELAALANRRERHAHANPFFLSCTKRNEHGVVEFTPVTRFVRSELEKAIKNMEKILQSEKADDTPASVAAGTTPLMYSQLLSHPSMPFPDPLITPVFDDFIVSNLTDANKRVPTLQAQVISAAMFDPRPPNSSSTTPATSFASLWQQGKPLLVKDCQSRFKLRWDPEYFIQKYGDQGCLIVECQTDVNRRVTIRDFFSDFGKYEGRTECWKLKDWPPTAEFKTAFPELYEDFSNAVPVPDYVRRDGVENLGSHFPTNAVGPDLGPKMYNAMASTQEPGTKGSTRLHMDMADALNVMLYATPCEDGTPGYAAWDLFKAEDSDKIRAYLRKKFGPGGAGAKTGDKASAAAQAQLMTHDPIHGQQFYLDAEMRMELAQACDVRAIRIYQRPGDGIFIPAGCAHQVANMSDCMKIAIDFVSPENIDRCEKLTKEFREQNQSKVWKEDVLQLRTMMWFAWQSCCSKEAEMDNDDSALGGSAGSSVAAARNGVRVIEGPASSS</sequence>
<evidence type="ECO:0000256" key="4">
    <source>
        <dbReference type="SAM" id="MobiDB-lite"/>
    </source>
</evidence>
<feature type="compositionally biased region" description="Low complexity" evidence="4">
    <location>
        <begin position="147"/>
        <end position="162"/>
    </location>
</feature>
<proteinExistence type="predicted"/>
<dbReference type="PROSITE" id="PS51184">
    <property type="entry name" value="JMJC"/>
    <property type="match status" value="1"/>
</dbReference>
<feature type="region of interest" description="Disordered" evidence="4">
    <location>
        <begin position="46"/>
        <end position="70"/>
    </location>
</feature>
<keyword evidence="2" id="KW-0479">Metal-binding</keyword>